<proteinExistence type="predicted"/>
<dbReference type="EMBL" id="FOJN01000023">
    <property type="protein sequence ID" value="SFA62533.1"/>
    <property type="molecule type" value="Genomic_DNA"/>
</dbReference>
<dbReference type="AlphaFoldDB" id="A0A1I0UF83"/>
<feature type="transmembrane region" description="Helical" evidence="1">
    <location>
        <begin position="426"/>
        <end position="449"/>
    </location>
</feature>
<accession>A0A1I0UF83</accession>
<evidence type="ECO:0000256" key="1">
    <source>
        <dbReference type="SAM" id="Phobius"/>
    </source>
</evidence>
<sequence>MVGGVVGDRTADIVDVRAATVAMLRRPLDWRVRAVETVVIDAASTCVRRRSLQVAPLRPLLDEFLPADGDYTHALLPMFVAPFPRGPLLDFDVEGPGGSASLLPRSEIATREVAFVEDLLRECGIGLADDVRSVLIAALGYSGPWLHDEIAGPNEFLREGLPFEPDNGTLNRWRDDSARCGSVLLQRVGTVERTAPEAPWLVLPELFANGFLESADHASAALSSYAVLLEHLSDRAGTEGVGSVAEECLEVLADYACSYDLMAVMKVPLDEPFIVKTSERRNVRVDPKRNSGHQDLVIADARTNHVTIRVDDPNVRLVSADAYAVDSVDYAIGPLVSRRNDQYVAFYSHDPDRDYRIRIEFRLGLLRRLESVSVLAAVLVCSLTYALWNSDDLDVRTLALLGGPAALAASVLVGREQSTLGSRLRLRSTSILAGSLVGLVLSVFALYALRIS</sequence>
<feature type="transmembrane region" description="Helical" evidence="1">
    <location>
        <begin position="395"/>
        <end position="414"/>
    </location>
</feature>
<organism evidence="2 3">
    <name type="scientific">Rhodococcoides kroppenstedtii</name>
    <dbReference type="NCBI Taxonomy" id="293050"/>
    <lineage>
        <taxon>Bacteria</taxon>
        <taxon>Bacillati</taxon>
        <taxon>Actinomycetota</taxon>
        <taxon>Actinomycetes</taxon>
        <taxon>Mycobacteriales</taxon>
        <taxon>Nocardiaceae</taxon>
        <taxon>Rhodococcoides</taxon>
    </lineage>
</organism>
<keyword evidence="1" id="KW-0472">Membrane</keyword>
<keyword evidence="1" id="KW-1133">Transmembrane helix</keyword>
<reference evidence="2 3" key="1">
    <citation type="submission" date="2016-10" db="EMBL/GenBank/DDBJ databases">
        <authorList>
            <person name="de Groot N.N."/>
        </authorList>
    </citation>
    <scope>NUCLEOTIDE SEQUENCE [LARGE SCALE GENOMIC DNA]</scope>
    <source>
        <strain evidence="2 3">DSM 44908</strain>
    </source>
</reference>
<dbReference type="Proteomes" id="UP000182054">
    <property type="component" value="Unassembled WGS sequence"/>
</dbReference>
<evidence type="ECO:0000313" key="2">
    <source>
        <dbReference type="EMBL" id="SFA62533.1"/>
    </source>
</evidence>
<keyword evidence="1" id="KW-0812">Transmembrane</keyword>
<feature type="transmembrane region" description="Helical" evidence="1">
    <location>
        <begin position="372"/>
        <end position="389"/>
    </location>
</feature>
<protein>
    <submittedName>
        <fullName evidence="2">Uncharacterized protein</fullName>
    </submittedName>
</protein>
<gene>
    <name evidence="2" type="ORF">SAMN05444374_12323</name>
</gene>
<evidence type="ECO:0000313" key="3">
    <source>
        <dbReference type="Proteomes" id="UP000182054"/>
    </source>
</evidence>
<name>A0A1I0UF83_9NOCA</name>